<organism evidence="1 2">
    <name type="scientific">Candidatus Thiomargarita nelsonii</name>
    <dbReference type="NCBI Taxonomy" id="1003181"/>
    <lineage>
        <taxon>Bacteria</taxon>
        <taxon>Pseudomonadati</taxon>
        <taxon>Pseudomonadota</taxon>
        <taxon>Gammaproteobacteria</taxon>
        <taxon>Thiotrichales</taxon>
        <taxon>Thiotrichaceae</taxon>
        <taxon>Thiomargarita</taxon>
    </lineage>
</organism>
<accession>A0A0A6PM57</accession>
<dbReference type="EMBL" id="JSZA02000052">
    <property type="protein sequence ID" value="KHD09211.1"/>
    <property type="molecule type" value="Genomic_DNA"/>
</dbReference>
<proteinExistence type="predicted"/>
<dbReference type="AlphaFoldDB" id="A0A0A6PM57"/>
<protein>
    <submittedName>
        <fullName evidence="1">Uncharacterized protein</fullName>
    </submittedName>
</protein>
<dbReference type="InterPro" id="IPR043740">
    <property type="entry name" value="DUF5685"/>
</dbReference>
<evidence type="ECO:0000313" key="2">
    <source>
        <dbReference type="Proteomes" id="UP000030428"/>
    </source>
</evidence>
<reference evidence="1 2" key="1">
    <citation type="journal article" date="2016" name="Front. Microbiol.">
        <title>Single-Cell (Meta-)Genomics of a Dimorphic Candidatus Thiomargarita nelsonii Reveals Genomic Plasticity.</title>
        <authorList>
            <person name="Flood B.E."/>
            <person name="Fliss P."/>
            <person name="Jones D.S."/>
            <person name="Dick G.J."/>
            <person name="Jain S."/>
            <person name="Kaster A.K."/>
            <person name="Winkel M."/>
            <person name="Mussmann M."/>
            <person name="Bailey J."/>
        </authorList>
    </citation>
    <scope>NUCLEOTIDE SEQUENCE [LARGE SCALE GENOMIC DNA]</scope>
    <source>
        <strain evidence="1">Hydrate Ridge</strain>
    </source>
</reference>
<sequence>MQGYLTPNRLDLTIRQNRNYFYSQCGLCQQLKQDYGTLARFLVNRDALILQLLTEAQLQQAPNHQKIRCGVQPFLHSAKANPKAAQFAAAVTVMMFWGKLTDTIQDTKGLSRWIAKFILWKNRHKIKKAEKKLQALGFEVQIIYDLFKRQQKIEQSTEFSNLDEVASPTAQGLEALFAHTAILANRPDNIEILKRIGKAVGAMLYILDARDDLSTDIKKKQFNPLKFNLKETSTFLRNKHNATHQAFSGFETCHHQAVLENIFSLGLQNHLSGGTKMMMMLGAGDCSEVRYFCDMIPYGNECMRHFDSCEGCCGCCHAYCCKPYNEYCKP</sequence>
<evidence type="ECO:0000313" key="1">
    <source>
        <dbReference type="EMBL" id="KHD09211.1"/>
    </source>
</evidence>
<dbReference type="Pfam" id="PF18937">
    <property type="entry name" value="DUF5685"/>
    <property type="match status" value="1"/>
</dbReference>
<name>A0A0A6PM57_9GAMM</name>
<gene>
    <name evidence="1" type="ORF">PN36_14915</name>
</gene>
<comment type="caution">
    <text evidence="1">The sequence shown here is derived from an EMBL/GenBank/DDBJ whole genome shotgun (WGS) entry which is preliminary data.</text>
</comment>
<keyword evidence="2" id="KW-1185">Reference proteome</keyword>
<dbReference type="Proteomes" id="UP000030428">
    <property type="component" value="Unassembled WGS sequence"/>
</dbReference>